<dbReference type="KEGG" id="mmad:MMJJ_16870"/>
<evidence type="ECO:0000313" key="7">
    <source>
        <dbReference type="Proteomes" id="UP000536195"/>
    </source>
</evidence>
<evidence type="ECO:0000313" key="8">
    <source>
        <dbReference type="Proteomes" id="UP000567099"/>
    </source>
</evidence>
<evidence type="ECO:0000313" key="4">
    <source>
        <dbReference type="EMBL" id="MBB6401014.1"/>
    </source>
</evidence>
<dbReference type="Gene3D" id="1.10.238.80">
    <property type="entry name" value="MTH865-like"/>
    <property type="match status" value="1"/>
</dbReference>
<reference evidence="6" key="1">
    <citation type="journal article" date="2018" name="Genome Announc.">
        <title>Complete Genome Sequence of the Methanococcus maripaludis Type Strain JJ (DSM 2067), a Model for Selenoprotein Synthesis in Archaea.</title>
        <authorList>
            <person name="Poehlein A."/>
            <person name="Heym D."/>
            <person name="Quitzke V."/>
            <person name="Fersch J."/>
            <person name="Daniel R."/>
            <person name="Rother M."/>
        </authorList>
    </citation>
    <scope>NUCLEOTIDE SEQUENCE [LARGE SCALE GENOMIC DNA]</scope>
    <source>
        <strain evidence="6">DSM 2067</strain>
    </source>
</reference>
<reference evidence="1" key="2">
    <citation type="submission" date="2018-02" db="EMBL/GenBank/DDBJ databases">
        <title>Complete genome sequence of the Methanococcus maripaludis type strain JJ (DSM 2067), a model for selenoprotein synthesis in Archaea.</title>
        <authorList>
            <person name="Poehlein A."/>
            <person name="Heym D."/>
            <person name="Quitzke V."/>
            <person name="Fersch J."/>
            <person name="Daniel R."/>
            <person name="Rother M."/>
        </authorList>
    </citation>
    <scope>NUCLEOTIDE SEQUENCE [LARGE SCALE GENOMIC DNA]</scope>
    <source>
        <strain evidence="1">DSM 2067</strain>
    </source>
</reference>
<dbReference type="EMBL" id="JACHED010000001">
    <property type="protein sequence ID" value="MBB6496425.1"/>
    <property type="molecule type" value="Genomic_DNA"/>
</dbReference>
<organism evidence="1 6">
    <name type="scientific">Methanococcus maripaludis</name>
    <name type="common">Methanococcus deltae</name>
    <dbReference type="NCBI Taxonomy" id="39152"/>
    <lineage>
        <taxon>Archaea</taxon>
        <taxon>Methanobacteriati</taxon>
        <taxon>Methanobacteriota</taxon>
        <taxon>Methanomada group</taxon>
        <taxon>Methanococci</taxon>
        <taxon>Methanococcales</taxon>
        <taxon>Methanococcaceae</taxon>
        <taxon>Methanococcus</taxon>
    </lineage>
</organism>
<dbReference type="InterPro" id="IPR024093">
    <property type="entry name" value="Uncharacterised_MTH865"/>
</dbReference>
<dbReference type="EMBL" id="JACDUM010000001">
    <property type="protein sequence ID" value="MBA2859778.1"/>
    <property type="molecule type" value="Genomic_DNA"/>
</dbReference>
<dbReference type="Proteomes" id="UP000536195">
    <property type="component" value="Unassembled WGS sequence"/>
</dbReference>
<evidence type="ECO:0000313" key="10">
    <source>
        <dbReference type="Proteomes" id="UP000590564"/>
    </source>
</evidence>
<dbReference type="GeneID" id="36102771"/>
<dbReference type="Proteomes" id="UP000239462">
    <property type="component" value="Chromosome"/>
</dbReference>
<evidence type="ECO:0000313" key="2">
    <source>
        <dbReference type="EMBL" id="MBA2859778.1"/>
    </source>
</evidence>
<dbReference type="Pfam" id="PF07747">
    <property type="entry name" value="MTH865"/>
    <property type="match status" value="1"/>
</dbReference>
<dbReference type="EMBL" id="CP026606">
    <property type="protein sequence ID" value="AVB77058.1"/>
    <property type="molecule type" value="Genomic_DNA"/>
</dbReference>
<evidence type="ECO:0000313" key="5">
    <source>
        <dbReference type="EMBL" id="MBB6496425.1"/>
    </source>
</evidence>
<dbReference type="Proteomes" id="UP000567099">
    <property type="component" value="Unassembled WGS sequence"/>
</dbReference>
<dbReference type="SUPFAM" id="SSF69025">
    <property type="entry name" value="Hypothetical protein MTH865"/>
    <property type="match status" value="1"/>
</dbReference>
<evidence type="ECO:0000313" key="1">
    <source>
        <dbReference type="EMBL" id="AVB77058.1"/>
    </source>
</evidence>
<name>A0A2L1CCF3_METMI</name>
<evidence type="ECO:0000313" key="3">
    <source>
        <dbReference type="EMBL" id="MBA2863570.1"/>
    </source>
</evidence>
<proteinExistence type="predicted"/>
<dbReference type="InterPro" id="IPR036825">
    <property type="entry name" value="MTH865-like_sf"/>
</dbReference>
<dbReference type="Proteomes" id="UP000568063">
    <property type="component" value="Unassembled WGS sequence"/>
</dbReference>
<dbReference type="EMBL" id="JACDUO010000001">
    <property type="protein sequence ID" value="MBA2863570.1"/>
    <property type="molecule type" value="Genomic_DNA"/>
</dbReference>
<dbReference type="RefSeq" id="WP_104838426.1">
    <property type="nucleotide sequence ID" value="NZ_CP026606.1"/>
</dbReference>
<evidence type="ECO:0000313" key="6">
    <source>
        <dbReference type="Proteomes" id="UP000239462"/>
    </source>
</evidence>
<reference evidence="8 9" key="3">
    <citation type="submission" date="2020-07" db="EMBL/GenBank/DDBJ databases">
        <title>Genomic Encyclopedia of Type Strains, Phase IV (KMG-V): Genome sequencing to study the core and pangenomes of soil and plant-associated prokaryotes.</title>
        <authorList>
            <person name="Whitman W."/>
        </authorList>
    </citation>
    <scope>NUCLEOTIDE SEQUENCE [LARGE SCALE GENOMIC DNA]</scope>
    <source>
        <strain evidence="4 7">C11</strain>
        <strain evidence="3 8">C13</strain>
        <strain evidence="2 9">C9</strain>
        <strain evidence="5 10">D1</strain>
    </source>
</reference>
<dbReference type="AlphaFoldDB" id="A0A2L1CCF3"/>
<evidence type="ECO:0000313" key="9">
    <source>
        <dbReference type="Proteomes" id="UP000568063"/>
    </source>
</evidence>
<accession>A0A2L1CCF3</accession>
<dbReference type="Proteomes" id="UP000590564">
    <property type="component" value="Unassembled WGS sequence"/>
</dbReference>
<dbReference type="EMBL" id="JACHEC010000001">
    <property type="protein sequence ID" value="MBB6401014.1"/>
    <property type="molecule type" value="Genomic_DNA"/>
</dbReference>
<protein>
    <submittedName>
        <fullName evidence="1">MTH865-like family protein</fullName>
    </submittedName>
</protein>
<sequence length="88" mass="9672">MITTNHPLGEALKDIENFKLALADYFKDKEVFPIKNKVELGSALPCGISMPCGEIEAGELVKFVNDNDFPIKNSEDLAVKLSKSCSIK</sequence>
<gene>
    <name evidence="2" type="ORF">HNP91_000573</name>
    <name evidence="4" type="ORF">HNP92_000299</name>
    <name evidence="3" type="ORF">HNP94_000570</name>
    <name evidence="5" type="ORF">HNP96_000446</name>
    <name evidence="1" type="ORF">MMJJ_16870</name>
</gene>